<sequence length="32" mass="3602">MFVMRTLIKRMPLPVFEAALFLALAAIGIYFG</sequence>
<evidence type="ECO:0000313" key="2">
    <source>
        <dbReference type="EMBL" id="SLN41947.1"/>
    </source>
</evidence>
<dbReference type="EMBL" id="FWFQ01000013">
    <property type="protein sequence ID" value="SLN41947.1"/>
    <property type="molecule type" value="Genomic_DNA"/>
</dbReference>
<keyword evidence="1" id="KW-1133">Transmembrane helix</keyword>
<gene>
    <name evidence="2" type="ORF">PSA7680_02080</name>
</gene>
<reference evidence="2 3" key="1">
    <citation type="submission" date="2017-03" db="EMBL/GenBank/DDBJ databases">
        <authorList>
            <person name="Afonso C.L."/>
            <person name="Miller P.J."/>
            <person name="Scott M.A."/>
            <person name="Spackman E."/>
            <person name="Goraichik I."/>
            <person name="Dimitrov K.M."/>
            <person name="Suarez D.L."/>
            <person name="Swayne D.E."/>
        </authorList>
    </citation>
    <scope>NUCLEOTIDE SEQUENCE [LARGE SCALE GENOMIC DNA]</scope>
    <source>
        <strain evidence="2 3">CECT 7680</strain>
    </source>
</reference>
<keyword evidence="3" id="KW-1185">Reference proteome</keyword>
<dbReference type="AlphaFoldDB" id="A0A1Y5SJ27"/>
<name>A0A1Y5SJ27_9RHOB</name>
<keyword evidence="1" id="KW-0812">Transmembrane</keyword>
<organism evidence="2 3">
    <name type="scientific">Pseudoruegeria aquimaris</name>
    <dbReference type="NCBI Taxonomy" id="393663"/>
    <lineage>
        <taxon>Bacteria</taxon>
        <taxon>Pseudomonadati</taxon>
        <taxon>Pseudomonadota</taxon>
        <taxon>Alphaproteobacteria</taxon>
        <taxon>Rhodobacterales</taxon>
        <taxon>Roseobacteraceae</taxon>
        <taxon>Pseudoruegeria</taxon>
    </lineage>
</organism>
<keyword evidence="1" id="KW-0472">Membrane</keyword>
<proteinExistence type="predicted"/>
<feature type="transmembrane region" description="Helical" evidence="1">
    <location>
        <begin position="12"/>
        <end position="31"/>
    </location>
</feature>
<accession>A0A1Y5SJ27</accession>
<dbReference type="Proteomes" id="UP000193409">
    <property type="component" value="Unassembled WGS sequence"/>
</dbReference>
<protein>
    <submittedName>
        <fullName evidence="2">Uncharacterized protein</fullName>
    </submittedName>
</protein>
<evidence type="ECO:0000256" key="1">
    <source>
        <dbReference type="SAM" id="Phobius"/>
    </source>
</evidence>
<evidence type="ECO:0000313" key="3">
    <source>
        <dbReference type="Proteomes" id="UP000193409"/>
    </source>
</evidence>